<dbReference type="GO" id="GO:0071949">
    <property type="term" value="F:FAD binding"/>
    <property type="evidence" value="ECO:0007669"/>
    <property type="project" value="InterPro"/>
</dbReference>
<evidence type="ECO:0000256" key="4">
    <source>
        <dbReference type="ARBA" id="ARBA00022827"/>
    </source>
</evidence>
<keyword evidence="8" id="KW-1185">Reference proteome</keyword>
<dbReference type="Proteomes" id="UP000231586">
    <property type="component" value="Unassembled WGS sequence"/>
</dbReference>
<keyword evidence="5" id="KW-0560">Oxidoreductase</keyword>
<evidence type="ECO:0000256" key="5">
    <source>
        <dbReference type="ARBA" id="ARBA00023002"/>
    </source>
</evidence>
<protein>
    <submittedName>
        <fullName evidence="7">FAD/FMN-containing dehydrogenase</fullName>
    </submittedName>
</protein>
<gene>
    <name evidence="7" type="ORF">CLV34_3151</name>
</gene>
<comment type="cofactor">
    <cofactor evidence="1">
        <name>FAD</name>
        <dbReference type="ChEBI" id="CHEBI:57692"/>
    </cofactor>
</comment>
<feature type="domain" description="FAD-binding PCMH-type" evidence="6">
    <location>
        <begin position="43"/>
        <end position="215"/>
    </location>
</feature>
<organism evidence="7 8">
    <name type="scientific">Luteimicrobium subarcticum</name>
    <dbReference type="NCBI Taxonomy" id="620910"/>
    <lineage>
        <taxon>Bacteria</taxon>
        <taxon>Bacillati</taxon>
        <taxon>Actinomycetota</taxon>
        <taxon>Actinomycetes</taxon>
        <taxon>Micrococcales</taxon>
        <taxon>Luteimicrobium</taxon>
    </lineage>
</organism>
<evidence type="ECO:0000256" key="3">
    <source>
        <dbReference type="ARBA" id="ARBA00022630"/>
    </source>
</evidence>
<dbReference type="InterPro" id="IPR006094">
    <property type="entry name" value="Oxid_FAD_bind_N"/>
</dbReference>
<sequence>MSVATTHPSAALLRSLLAGTTADVHLPGEPGYAVAAMPWNVAVTQRPAAVVEPRTTADVAETVVAARRAGLRVAPQSTGHNAGPLARQGLDDVVLLRTGHLDHVEIDPERRVARVGGGALWAPVVEAAAAHGLAVLHGSSPDVAVAGYTLGGGMFLYARKHGLAASHLVSAEVVLADGSVVRASADEHPELFWALRGGGGNFGVVTELEIGLLDLPDVYAGMLLFDATVPGLADRVVRTWAAWAADAPDEVTTSLRLLNLPPLPELPPFLRGRSLVAIDGAVLGTDGGPGTDEDAERILAPLRALGAEMDTFARVPAASVVRLHMDPEGPTPGLGRSAVLGELPDDAIDAFLASVGPGSALLAAELRQLGGALSRPHPAGGAVSSVEGAFLLFGVGIPASPEIAAAVEASAVGLVRAMEPWTTGGHYLNFAEQVVETRTGHRAEAWEQLKGLRSAFDPDDVLVANHRVPRLFEDGRVTD</sequence>
<comment type="caution">
    <text evidence="7">The sequence shown here is derived from an EMBL/GenBank/DDBJ whole genome shotgun (WGS) entry which is preliminary data.</text>
</comment>
<dbReference type="InterPro" id="IPR016167">
    <property type="entry name" value="FAD-bd_PCMH_sub1"/>
</dbReference>
<dbReference type="AlphaFoldDB" id="A0A2M8W1V7"/>
<name>A0A2M8W1V7_9MICO</name>
<dbReference type="EMBL" id="PGTZ01000013">
    <property type="protein sequence ID" value="PJI84904.1"/>
    <property type="molecule type" value="Genomic_DNA"/>
</dbReference>
<proteinExistence type="inferred from homology"/>
<dbReference type="Gene3D" id="3.30.465.10">
    <property type="match status" value="1"/>
</dbReference>
<evidence type="ECO:0000256" key="2">
    <source>
        <dbReference type="ARBA" id="ARBA00005466"/>
    </source>
</evidence>
<reference evidence="7 8" key="1">
    <citation type="submission" date="2017-11" db="EMBL/GenBank/DDBJ databases">
        <title>Genomic Encyclopedia of Archaeal and Bacterial Type Strains, Phase II (KMG-II): From Individual Species to Whole Genera.</title>
        <authorList>
            <person name="Goeker M."/>
        </authorList>
    </citation>
    <scope>NUCLEOTIDE SEQUENCE [LARGE SCALE GENOMIC DNA]</scope>
    <source>
        <strain evidence="7 8">DSM 22413</strain>
    </source>
</reference>
<dbReference type="PROSITE" id="PS00862">
    <property type="entry name" value="OX2_COVAL_FAD"/>
    <property type="match status" value="1"/>
</dbReference>
<dbReference type="InterPro" id="IPR016169">
    <property type="entry name" value="FAD-bd_PCMH_sub2"/>
</dbReference>
<dbReference type="Gene3D" id="3.40.462.20">
    <property type="match status" value="1"/>
</dbReference>
<evidence type="ECO:0000313" key="7">
    <source>
        <dbReference type="EMBL" id="PJI84904.1"/>
    </source>
</evidence>
<dbReference type="SUPFAM" id="SSF56176">
    <property type="entry name" value="FAD-binding/transporter-associated domain-like"/>
    <property type="match status" value="1"/>
</dbReference>
<evidence type="ECO:0000256" key="1">
    <source>
        <dbReference type="ARBA" id="ARBA00001974"/>
    </source>
</evidence>
<dbReference type="InterPro" id="IPR016166">
    <property type="entry name" value="FAD-bd_PCMH"/>
</dbReference>
<evidence type="ECO:0000313" key="8">
    <source>
        <dbReference type="Proteomes" id="UP000231586"/>
    </source>
</evidence>
<dbReference type="Gene3D" id="3.30.43.10">
    <property type="entry name" value="Uridine Diphospho-n-acetylenolpyruvylglucosamine Reductase, domain 2"/>
    <property type="match status" value="1"/>
</dbReference>
<keyword evidence="4" id="KW-0274">FAD</keyword>
<dbReference type="InterPro" id="IPR036318">
    <property type="entry name" value="FAD-bd_PCMH-like_sf"/>
</dbReference>
<dbReference type="GO" id="GO:0016491">
    <property type="term" value="F:oxidoreductase activity"/>
    <property type="evidence" value="ECO:0007669"/>
    <property type="project" value="UniProtKB-KW"/>
</dbReference>
<comment type="similarity">
    <text evidence="2">Belongs to the oxygen-dependent FAD-linked oxidoreductase family.</text>
</comment>
<dbReference type="RefSeq" id="WP_100351238.1">
    <property type="nucleotide sequence ID" value="NZ_PGTZ01000013.1"/>
</dbReference>
<accession>A0A2M8W1V7</accession>
<dbReference type="InterPro" id="IPR050416">
    <property type="entry name" value="FAD-linked_Oxidoreductase"/>
</dbReference>
<keyword evidence="3" id="KW-0285">Flavoprotein</keyword>
<dbReference type="Pfam" id="PF01565">
    <property type="entry name" value="FAD_binding_4"/>
    <property type="match status" value="1"/>
</dbReference>
<dbReference type="PANTHER" id="PTHR42973:SF39">
    <property type="entry name" value="FAD-BINDING PCMH-TYPE DOMAIN-CONTAINING PROTEIN"/>
    <property type="match status" value="1"/>
</dbReference>
<dbReference type="InterPro" id="IPR006093">
    <property type="entry name" value="Oxy_OxRdtase_FAD_BS"/>
</dbReference>
<dbReference type="PROSITE" id="PS51387">
    <property type="entry name" value="FAD_PCMH"/>
    <property type="match status" value="1"/>
</dbReference>
<evidence type="ECO:0000259" key="6">
    <source>
        <dbReference type="PROSITE" id="PS51387"/>
    </source>
</evidence>
<dbReference type="PANTHER" id="PTHR42973">
    <property type="entry name" value="BINDING OXIDOREDUCTASE, PUTATIVE (AFU_ORTHOLOGUE AFUA_1G17690)-RELATED"/>
    <property type="match status" value="1"/>
</dbReference>
<dbReference type="OrthoDB" id="9775082at2"/>